<evidence type="ECO:0000259" key="6">
    <source>
        <dbReference type="Pfam" id="PF25944"/>
    </source>
</evidence>
<dbReference type="InterPro" id="IPR006143">
    <property type="entry name" value="RND_pump_MFP"/>
</dbReference>
<dbReference type="GO" id="GO:0046677">
    <property type="term" value="P:response to antibiotic"/>
    <property type="evidence" value="ECO:0007669"/>
    <property type="project" value="TreeGrafter"/>
</dbReference>
<gene>
    <name evidence="8" type="ORF">CR492_15270</name>
</gene>
<dbReference type="InterPro" id="IPR058626">
    <property type="entry name" value="MdtA-like_b-barrel"/>
</dbReference>
<dbReference type="EMBL" id="PDZR01000019">
    <property type="protein sequence ID" value="PNG25158.1"/>
    <property type="molecule type" value="Genomic_DNA"/>
</dbReference>
<dbReference type="NCBIfam" id="TIGR01730">
    <property type="entry name" value="RND_mfp"/>
    <property type="match status" value="1"/>
</dbReference>
<dbReference type="Gene3D" id="2.40.420.20">
    <property type="match status" value="1"/>
</dbReference>
<dbReference type="GO" id="GO:0022857">
    <property type="term" value="F:transmembrane transporter activity"/>
    <property type="evidence" value="ECO:0007669"/>
    <property type="project" value="InterPro"/>
</dbReference>
<dbReference type="Gene3D" id="2.40.30.170">
    <property type="match status" value="1"/>
</dbReference>
<dbReference type="Pfam" id="PF25967">
    <property type="entry name" value="RND-MFP_C"/>
    <property type="match status" value="1"/>
</dbReference>
<dbReference type="Proteomes" id="UP000236286">
    <property type="component" value="Unassembled WGS sequence"/>
</dbReference>
<accession>A0A2J7TEG3</accession>
<feature type="domain" description="Multidrug resistance protein MdtA-like beta-barrel" evidence="6">
    <location>
        <begin position="242"/>
        <end position="330"/>
    </location>
</feature>
<dbReference type="Pfam" id="PF25944">
    <property type="entry name" value="Beta-barrel_RND"/>
    <property type="match status" value="1"/>
</dbReference>
<dbReference type="RefSeq" id="WP_102844606.1">
    <property type="nucleotide sequence ID" value="NZ_PDZR01000019.1"/>
</dbReference>
<dbReference type="Gene3D" id="2.40.50.100">
    <property type="match status" value="1"/>
</dbReference>
<dbReference type="InterPro" id="IPR058624">
    <property type="entry name" value="MdtA-like_HH"/>
</dbReference>
<evidence type="ECO:0000259" key="5">
    <source>
        <dbReference type="Pfam" id="PF25917"/>
    </source>
</evidence>
<comment type="subcellular location">
    <subcellularLocation>
        <location evidence="1">Cell envelope</location>
    </subcellularLocation>
</comment>
<evidence type="ECO:0000256" key="1">
    <source>
        <dbReference type="ARBA" id="ARBA00004196"/>
    </source>
</evidence>
<dbReference type="Gene3D" id="1.10.287.470">
    <property type="entry name" value="Helix hairpin bin"/>
    <property type="match status" value="1"/>
</dbReference>
<reference evidence="8 9" key="1">
    <citation type="submission" date="2017-10" db="EMBL/GenBank/DDBJ databases">
        <title>Genome announcement of Methylocella silvestris TVC from permafrost.</title>
        <authorList>
            <person name="Wang J."/>
            <person name="Geng K."/>
            <person name="Ul-Haque F."/>
            <person name="Crombie A.T."/>
            <person name="Street L.E."/>
            <person name="Wookey P.A."/>
            <person name="Murrell J.C."/>
            <person name="Pratscher J."/>
        </authorList>
    </citation>
    <scope>NUCLEOTIDE SEQUENCE [LARGE SCALE GENOMIC DNA]</scope>
    <source>
        <strain evidence="8 9">TVC</strain>
    </source>
</reference>
<comment type="similarity">
    <text evidence="2">Belongs to the membrane fusion protein (MFP) (TC 8.A.1) family.</text>
</comment>
<name>A0A2J7TEG3_METSI</name>
<feature type="coiled-coil region" evidence="3">
    <location>
        <begin position="128"/>
        <end position="155"/>
    </location>
</feature>
<evidence type="ECO:0000259" key="7">
    <source>
        <dbReference type="Pfam" id="PF25967"/>
    </source>
</evidence>
<keyword evidence="3" id="KW-0175">Coiled coil</keyword>
<dbReference type="GO" id="GO:0005886">
    <property type="term" value="C:plasma membrane"/>
    <property type="evidence" value="ECO:0007669"/>
    <property type="project" value="TreeGrafter"/>
</dbReference>
<evidence type="ECO:0000256" key="3">
    <source>
        <dbReference type="SAM" id="Coils"/>
    </source>
</evidence>
<organism evidence="8 9">
    <name type="scientific">Methylocella silvestris</name>
    <dbReference type="NCBI Taxonomy" id="199596"/>
    <lineage>
        <taxon>Bacteria</taxon>
        <taxon>Pseudomonadati</taxon>
        <taxon>Pseudomonadota</taxon>
        <taxon>Alphaproteobacteria</taxon>
        <taxon>Hyphomicrobiales</taxon>
        <taxon>Beijerinckiaceae</taxon>
        <taxon>Methylocella</taxon>
    </lineage>
</organism>
<evidence type="ECO:0000259" key="4">
    <source>
        <dbReference type="Pfam" id="PF25876"/>
    </source>
</evidence>
<feature type="domain" description="Multidrug resistance protein MdtA-like C-terminal permuted SH3" evidence="7">
    <location>
        <begin position="338"/>
        <end position="396"/>
    </location>
</feature>
<dbReference type="PANTHER" id="PTHR30158">
    <property type="entry name" value="ACRA/E-RELATED COMPONENT OF DRUG EFFLUX TRANSPORTER"/>
    <property type="match status" value="1"/>
</dbReference>
<protein>
    <submittedName>
        <fullName evidence="8">Efflux transporter periplasmic adaptor subunit</fullName>
    </submittedName>
</protein>
<dbReference type="SUPFAM" id="SSF111369">
    <property type="entry name" value="HlyD-like secretion proteins"/>
    <property type="match status" value="1"/>
</dbReference>
<sequence>MKPRSMETRRAGAAGDAQWRGGAHEPFLALALLAVALLPLEARAGIGTEAAARRAAPNLGAVFAAAAPEIPVVRPKSQTVTDYVEVTGTVASANVVKLIARVEGYLEKIHFEDGALVKKNDLLFTIQQAQYKAQLQQAEAQLQAQQAALVYAKTEVVRYTALYKKNAATATEVDKWVYQRAAAEAGILGAQGQIEVAKLNLDYTEVRAPFDGLMGKHLVDPGNVVGGPGQQTALAEINQLDPIYVTATLSEAQVLEIRANLNEKRLSPADILKVPVDVGLENGKGYPYSGYLEFVSPQFDPATGTLQVRGIFKNPDRNLLPGLFVRMRLPKGHVAQGALLVPARAIGEDQGGLYLMIVNKDDVVEQRYVKPAEQVGNLRVIASGISAADRVVVGDLWRVSPGLKVVPKLTSIDAQ</sequence>
<feature type="domain" description="Multidrug resistance protein MdtA-like alpha-helical hairpin" evidence="4">
    <location>
        <begin position="134"/>
        <end position="204"/>
    </location>
</feature>
<dbReference type="AlphaFoldDB" id="A0A2J7TEG3"/>
<dbReference type="Pfam" id="PF25876">
    <property type="entry name" value="HH_MFP_RND"/>
    <property type="match status" value="1"/>
</dbReference>
<comment type="caution">
    <text evidence="8">The sequence shown here is derived from an EMBL/GenBank/DDBJ whole genome shotgun (WGS) entry which is preliminary data.</text>
</comment>
<dbReference type="InterPro" id="IPR058627">
    <property type="entry name" value="MdtA-like_C"/>
</dbReference>
<dbReference type="GO" id="GO:0030313">
    <property type="term" value="C:cell envelope"/>
    <property type="evidence" value="ECO:0007669"/>
    <property type="project" value="UniProtKB-SubCell"/>
</dbReference>
<proteinExistence type="inferred from homology"/>
<dbReference type="Pfam" id="PF25917">
    <property type="entry name" value="BSH_RND"/>
    <property type="match status" value="1"/>
</dbReference>
<dbReference type="InterPro" id="IPR058625">
    <property type="entry name" value="MdtA-like_BSH"/>
</dbReference>
<dbReference type="PANTHER" id="PTHR30158:SF24">
    <property type="entry name" value="HLYD FAMILY SECRETION PROTEIN"/>
    <property type="match status" value="1"/>
</dbReference>
<feature type="domain" description="Multidrug resistance protein MdtA-like barrel-sandwich hybrid" evidence="5">
    <location>
        <begin position="94"/>
        <end position="234"/>
    </location>
</feature>
<evidence type="ECO:0000313" key="8">
    <source>
        <dbReference type="EMBL" id="PNG25158.1"/>
    </source>
</evidence>
<evidence type="ECO:0000313" key="9">
    <source>
        <dbReference type="Proteomes" id="UP000236286"/>
    </source>
</evidence>
<dbReference type="OrthoDB" id="9816569at2"/>
<evidence type="ECO:0000256" key="2">
    <source>
        <dbReference type="ARBA" id="ARBA00009477"/>
    </source>
</evidence>